<dbReference type="AlphaFoldDB" id="A0A323VEB9"/>
<dbReference type="Proteomes" id="UP000247602">
    <property type="component" value="Unassembled WGS sequence"/>
</dbReference>
<feature type="region of interest" description="Disordered" evidence="1">
    <location>
        <begin position="44"/>
        <end position="76"/>
    </location>
</feature>
<evidence type="ECO:0000313" key="2">
    <source>
        <dbReference type="EMBL" id="PZA23087.1"/>
    </source>
</evidence>
<sequence length="266" mass="29791">MRDAEEDAVSLDRVLGGLQVETHEVRHGEVHDCRDVRRGRRRALQRGRSGLACRGRGRRGGRRRLGDGDRGRGGRSGRTRLGLRCLVVAARGRAHPEGDDDGCGHPRPPALGLRRARERLLRLRGPGLTDRRHTHRSRERLGLRSLRCLPEALRRLSGRGIRLPLRRRAVTGRPRRRPEWWLAHDFSPWTRTVSGRCGCVLDGPANEPPDRDTSGDATAVETGRWRFGGAQQSRQPREPQSSTPPASAERPIGVAATWSTRPPLER</sequence>
<gene>
    <name evidence="2" type="ORF">DMO24_01565</name>
</gene>
<organism evidence="2 3">
    <name type="scientific">Modestobacter versicolor</name>
    <dbReference type="NCBI Taxonomy" id="429133"/>
    <lineage>
        <taxon>Bacteria</taxon>
        <taxon>Bacillati</taxon>
        <taxon>Actinomycetota</taxon>
        <taxon>Actinomycetes</taxon>
        <taxon>Geodermatophilales</taxon>
        <taxon>Geodermatophilaceae</taxon>
        <taxon>Modestobacter</taxon>
    </lineage>
</organism>
<keyword evidence="3" id="KW-1185">Reference proteome</keyword>
<dbReference type="EMBL" id="QKNV01000012">
    <property type="protein sequence ID" value="PZA23087.1"/>
    <property type="molecule type" value="Genomic_DNA"/>
</dbReference>
<evidence type="ECO:0000256" key="1">
    <source>
        <dbReference type="SAM" id="MobiDB-lite"/>
    </source>
</evidence>
<reference evidence="2 3" key="1">
    <citation type="submission" date="2018-06" db="EMBL/GenBank/DDBJ databases">
        <title>Draft genome sequence of Modestobacter versicolor CP153-2.</title>
        <authorList>
            <person name="Gundlapally S.R."/>
        </authorList>
    </citation>
    <scope>NUCLEOTIDE SEQUENCE [LARGE SCALE GENOMIC DNA]</scope>
    <source>
        <strain evidence="2 3">CP153-2</strain>
    </source>
</reference>
<evidence type="ECO:0000313" key="3">
    <source>
        <dbReference type="Proteomes" id="UP000247602"/>
    </source>
</evidence>
<name>A0A323VEB9_9ACTN</name>
<proteinExistence type="predicted"/>
<feature type="compositionally biased region" description="Low complexity" evidence="1">
    <location>
        <begin position="231"/>
        <end position="245"/>
    </location>
</feature>
<feature type="region of interest" description="Disordered" evidence="1">
    <location>
        <begin position="201"/>
        <end position="266"/>
    </location>
</feature>
<protein>
    <submittedName>
        <fullName evidence="2">Uncharacterized protein</fullName>
    </submittedName>
</protein>
<comment type="caution">
    <text evidence="2">The sequence shown here is derived from an EMBL/GenBank/DDBJ whole genome shotgun (WGS) entry which is preliminary data.</text>
</comment>
<accession>A0A323VEB9</accession>